<dbReference type="Proteomes" id="UP000001168">
    <property type="component" value="Chromosome"/>
</dbReference>
<proteinExistence type="predicted"/>
<reference evidence="2 3" key="2">
    <citation type="journal article" date="1995" name="Appl. Microbiol. Biotechnol.">
        <title>Purification and properties of an alkaline protease from alkalophilic Bacillus sp. KSM-K16.</title>
        <authorList>
            <person name="Kobayashi T."/>
            <person name="Hakamada Y."/>
            <person name="Adachi S."/>
            <person name="Hitomi J."/>
            <person name="Yoshimatsu T."/>
            <person name="Koike K."/>
            <person name="Kawai S."/>
            <person name="Ito S."/>
        </authorList>
    </citation>
    <scope>NUCLEOTIDE SEQUENCE [LARGE SCALE GENOMIC DNA]</scope>
    <source>
        <strain evidence="2 3">KSM-K16</strain>
    </source>
</reference>
<dbReference type="HOGENOM" id="CLU_1999352_0_0_9"/>
<sequence>MSFYSYSSNFEDFSHKHKKHKKHDRDDRHDKCDKCDRHDKCDKHDRHERHERHDRHDRDKCDCHSFFKHIARGQFVVVFLKGGGCVRGEFVDVRKNLVFLANCDCHKKSRIVTICCDDITAVET</sequence>
<accession>Q5WCJ8</accession>
<reference evidence="2 3" key="5">
    <citation type="journal article" date="2007" name="Extremophiles">
        <title>Intragenomic diversity of the V1 regions of 16S rRNA genes in high-alkaline protease-producing Bacillus clausii spp.</title>
        <authorList>
            <person name="Kageyama Y."/>
            <person name="Takaki Y."/>
            <person name="Shimamura S."/>
            <person name="Nishi S."/>
            <person name="Nogi Y."/>
            <person name="Uchimura K."/>
            <person name="Kobayashi T."/>
            <person name="Hitomi J."/>
            <person name="Ozaki K."/>
            <person name="Kawai S."/>
            <person name="Ito S."/>
            <person name="Horikoshi K."/>
        </authorList>
    </citation>
    <scope>NUCLEOTIDE SEQUENCE [LARGE SCALE GENOMIC DNA]</scope>
    <source>
        <strain evidence="2 3">KSM-K16</strain>
    </source>
</reference>
<organism evidence="2 3">
    <name type="scientific">Shouchella clausii (strain KSM-K16)</name>
    <name type="common">Alkalihalobacillus clausii</name>
    <dbReference type="NCBI Taxonomy" id="66692"/>
    <lineage>
        <taxon>Bacteria</taxon>
        <taxon>Bacillati</taxon>
        <taxon>Bacillota</taxon>
        <taxon>Bacilli</taxon>
        <taxon>Bacillales</taxon>
        <taxon>Bacillaceae</taxon>
        <taxon>Shouchella</taxon>
    </lineage>
</organism>
<keyword evidence="3" id="KW-1185">Reference proteome</keyword>
<gene>
    <name evidence="2" type="ordered locus">ABC3379</name>
</gene>
<name>Q5WCJ8_SHOC1</name>
<dbReference type="EMBL" id="AP006627">
    <property type="protein sequence ID" value="BAD65912.1"/>
    <property type="molecule type" value="Genomic_DNA"/>
</dbReference>
<evidence type="ECO:0000313" key="2">
    <source>
        <dbReference type="EMBL" id="BAD65912.1"/>
    </source>
</evidence>
<evidence type="ECO:0000313" key="3">
    <source>
        <dbReference type="Proteomes" id="UP000001168"/>
    </source>
</evidence>
<feature type="compositionally biased region" description="Basic and acidic residues" evidence="1">
    <location>
        <begin position="24"/>
        <end position="45"/>
    </location>
</feature>
<evidence type="ECO:0000256" key="1">
    <source>
        <dbReference type="SAM" id="MobiDB-lite"/>
    </source>
</evidence>
<reference evidence="2 3" key="3">
    <citation type="journal article" date="1997" name="Protein Eng.">
        <title>High-resolution crystal structure of M-protease: phylogeny aided analysis of the high-alkaline adaptation mechanism.</title>
        <authorList>
            <person name="Shirai T."/>
            <person name="Suzuki A."/>
            <person name="Yamane T."/>
            <person name="Ashida T."/>
            <person name="Kobayashi T."/>
            <person name="Ito S."/>
        </authorList>
    </citation>
    <scope>NUCLEOTIDE SEQUENCE [LARGE SCALE GENOMIC DNA]</scope>
    <source>
        <strain evidence="2 3">KSM-K16</strain>
    </source>
</reference>
<dbReference type="eggNOG" id="ENOG502ZJPU">
    <property type="taxonomic scope" value="Bacteria"/>
</dbReference>
<reference evidence="3" key="4">
    <citation type="submission" date="2003-10" db="EMBL/GenBank/DDBJ databases">
        <title>The complete genome sequence of the alkaliphilic Bacillus clausii KSM-K16.</title>
        <authorList>
            <person name="Takaki Y."/>
            <person name="Kageyama Y."/>
            <person name="Shimamura S."/>
            <person name="Suzuki H."/>
            <person name="Nishi S."/>
            <person name="Hatada Y."/>
            <person name="Kawai S."/>
            <person name="Ito S."/>
            <person name="Horikoshi K."/>
        </authorList>
    </citation>
    <scope>NUCLEOTIDE SEQUENCE [LARGE SCALE GENOMIC DNA]</scope>
    <source>
        <strain evidence="3">KSM-K16</strain>
    </source>
</reference>
<dbReference type="AlphaFoldDB" id="Q5WCJ8"/>
<reference evidence="2 3" key="1">
    <citation type="journal article" date="1994" name="J. Ferment. Bioeng.">
        <title>Molecular cloning and nucleotide sequence of the gene for an alkaline protease from the alkalophilic Bacillus sp. KSM-K16.</title>
        <authorList>
            <person name="Hakamada Y."/>
            <person name="Kobayashi T."/>
            <person name="Hitomi J."/>
            <person name="Kawai S."/>
            <person name="Ito S."/>
        </authorList>
    </citation>
    <scope>NUCLEOTIDE SEQUENCE [LARGE SCALE GENOMIC DNA]</scope>
    <source>
        <strain evidence="2 3">KSM-K16</strain>
    </source>
</reference>
<dbReference type="KEGG" id="bcl:ABC3379"/>
<feature type="region of interest" description="Disordered" evidence="1">
    <location>
        <begin position="14"/>
        <end position="59"/>
    </location>
</feature>
<protein>
    <submittedName>
        <fullName evidence="2">Uncharacterized protein</fullName>
    </submittedName>
</protein>